<sequence>MAQAARALRKAILEDKTPPLQNLPAGHIWKYSKAIGGGAQGKAHLWVHLDETQKVIDRIVIKNFIAESKYAIAEDAPAGRIPTEAYISQLLVPDDSKYFYTVPILACQPISDSTGGWRTYSPYYSLGNFENLVNRHTKDFPLPEPFLWFFFLRMAKAVVAMDETLRKDAKGPVIVHNDIKPDNIFLGSPGSLGKDADFVMYPPAYLGDSGLAFTTCLGENRSGQPGGAFGWWPPEHHTTEAFRGHPFSFTNIWQIGFTILCAMTGNTEPEQSAADQILRFYTTKWQALIDEGAFAGYSDDLLGIVHACLLCNPSDRIDPQSLLFLVETSMSKHIDNMQRWGTKSWITTKHNQTLEDDPKHPSDASRDPEDEEPEDGETENDDLHNDQTPFYPTPTSIRKRKLSGPSPTPKRLKGKTAASHETLQRRYALVAKQIQLGKTTQPLDAYSDDTEFILTNEFKVKYSRDEEFDLEMFFVGPDPATIKYMGAAQPSTKARDDAMSTSAGAGDVSTSGPTIKTAGGKEIPYVDLE</sequence>
<keyword evidence="4" id="KW-0547">Nucleotide-binding</keyword>
<dbReference type="OrthoDB" id="310217at2759"/>
<evidence type="ECO:0000256" key="1">
    <source>
        <dbReference type="ARBA" id="ARBA00012513"/>
    </source>
</evidence>
<feature type="compositionally biased region" description="Polar residues" evidence="9">
    <location>
        <begin position="386"/>
        <end position="396"/>
    </location>
</feature>
<evidence type="ECO:0000256" key="5">
    <source>
        <dbReference type="ARBA" id="ARBA00022777"/>
    </source>
</evidence>
<feature type="domain" description="Protein kinase" evidence="10">
    <location>
        <begin position="29"/>
        <end position="330"/>
    </location>
</feature>
<dbReference type="SUPFAM" id="SSF56112">
    <property type="entry name" value="Protein kinase-like (PK-like)"/>
    <property type="match status" value="1"/>
</dbReference>
<dbReference type="PROSITE" id="PS00108">
    <property type="entry name" value="PROTEIN_KINASE_ST"/>
    <property type="match status" value="1"/>
</dbReference>
<dbReference type="AlphaFoldDB" id="A0A9N8K0D2"/>
<comment type="catalytic activity">
    <reaction evidence="8">
        <text>L-seryl-[protein] + ATP = O-phospho-L-seryl-[protein] + ADP + H(+)</text>
        <dbReference type="Rhea" id="RHEA:17989"/>
        <dbReference type="Rhea" id="RHEA-COMP:9863"/>
        <dbReference type="Rhea" id="RHEA-COMP:11604"/>
        <dbReference type="ChEBI" id="CHEBI:15378"/>
        <dbReference type="ChEBI" id="CHEBI:29999"/>
        <dbReference type="ChEBI" id="CHEBI:30616"/>
        <dbReference type="ChEBI" id="CHEBI:83421"/>
        <dbReference type="ChEBI" id="CHEBI:456216"/>
        <dbReference type="EC" id="2.7.11.1"/>
    </reaction>
</comment>
<evidence type="ECO:0000313" key="12">
    <source>
        <dbReference type="Proteomes" id="UP000714618"/>
    </source>
</evidence>
<evidence type="ECO:0000313" key="11">
    <source>
        <dbReference type="EMBL" id="CAD0098169.1"/>
    </source>
</evidence>
<keyword evidence="2" id="KW-0723">Serine/threonine-protein kinase</keyword>
<proteinExistence type="predicted"/>
<organism evidence="11 12">
    <name type="scientific">Aureobasidium mustum</name>
    <dbReference type="NCBI Taxonomy" id="2773714"/>
    <lineage>
        <taxon>Eukaryota</taxon>
        <taxon>Fungi</taxon>
        <taxon>Dikarya</taxon>
        <taxon>Ascomycota</taxon>
        <taxon>Pezizomycotina</taxon>
        <taxon>Dothideomycetes</taxon>
        <taxon>Dothideomycetidae</taxon>
        <taxon>Dothideales</taxon>
        <taxon>Saccotheciaceae</taxon>
        <taxon>Aureobasidium</taxon>
    </lineage>
</organism>
<dbReference type="EMBL" id="CAIJEO010000008">
    <property type="protein sequence ID" value="CAD0098169.1"/>
    <property type="molecule type" value="Genomic_DNA"/>
</dbReference>
<protein>
    <recommendedName>
        <fullName evidence="1">non-specific serine/threonine protein kinase</fullName>
        <ecNumber evidence="1">2.7.11.1</ecNumber>
    </recommendedName>
</protein>
<comment type="catalytic activity">
    <reaction evidence="7">
        <text>L-threonyl-[protein] + ATP = O-phospho-L-threonyl-[protein] + ADP + H(+)</text>
        <dbReference type="Rhea" id="RHEA:46608"/>
        <dbReference type="Rhea" id="RHEA-COMP:11060"/>
        <dbReference type="Rhea" id="RHEA-COMP:11605"/>
        <dbReference type="ChEBI" id="CHEBI:15378"/>
        <dbReference type="ChEBI" id="CHEBI:30013"/>
        <dbReference type="ChEBI" id="CHEBI:30616"/>
        <dbReference type="ChEBI" id="CHEBI:61977"/>
        <dbReference type="ChEBI" id="CHEBI:456216"/>
        <dbReference type="EC" id="2.7.11.1"/>
    </reaction>
</comment>
<evidence type="ECO:0000256" key="2">
    <source>
        <dbReference type="ARBA" id="ARBA00022527"/>
    </source>
</evidence>
<comment type="caution">
    <text evidence="11">The sequence shown here is derived from an EMBL/GenBank/DDBJ whole genome shotgun (WGS) entry which is preliminary data.</text>
</comment>
<dbReference type="PANTHER" id="PTHR43671">
    <property type="entry name" value="SERINE/THREONINE-PROTEIN KINASE NEK"/>
    <property type="match status" value="1"/>
</dbReference>
<feature type="compositionally biased region" description="Basic and acidic residues" evidence="9">
    <location>
        <begin position="352"/>
        <end position="367"/>
    </location>
</feature>
<dbReference type="InterPro" id="IPR000719">
    <property type="entry name" value="Prot_kinase_dom"/>
</dbReference>
<evidence type="ECO:0000256" key="6">
    <source>
        <dbReference type="ARBA" id="ARBA00022840"/>
    </source>
</evidence>
<dbReference type="PROSITE" id="PS50011">
    <property type="entry name" value="PROTEIN_KINASE_DOM"/>
    <property type="match status" value="1"/>
</dbReference>
<keyword evidence="5" id="KW-0418">Kinase</keyword>
<evidence type="ECO:0000259" key="10">
    <source>
        <dbReference type="PROSITE" id="PS50011"/>
    </source>
</evidence>
<evidence type="ECO:0000256" key="8">
    <source>
        <dbReference type="ARBA" id="ARBA00048679"/>
    </source>
</evidence>
<dbReference type="PANTHER" id="PTHR43671:SF98">
    <property type="entry name" value="SERINE_THREONINE-PROTEIN KINASE NEK11"/>
    <property type="match status" value="1"/>
</dbReference>
<dbReference type="GO" id="GO:0005524">
    <property type="term" value="F:ATP binding"/>
    <property type="evidence" value="ECO:0007669"/>
    <property type="project" value="UniProtKB-KW"/>
</dbReference>
<evidence type="ECO:0000256" key="9">
    <source>
        <dbReference type="SAM" id="MobiDB-lite"/>
    </source>
</evidence>
<keyword evidence="6" id="KW-0067">ATP-binding</keyword>
<evidence type="ECO:0000256" key="3">
    <source>
        <dbReference type="ARBA" id="ARBA00022679"/>
    </source>
</evidence>
<evidence type="ECO:0000256" key="7">
    <source>
        <dbReference type="ARBA" id="ARBA00047899"/>
    </source>
</evidence>
<evidence type="ECO:0000256" key="4">
    <source>
        <dbReference type="ARBA" id="ARBA00022741"/>
    </source>
</evidence>
<dbReference type="InterPro" id="IPR050660">
    <property type="entry name" value="NEK_Ser/Thr_kinase"/>
</dbReference>
<dbReference type="Gene3D" id="1.10.510.10">
    <property type="entry name" value="Transferase(Phosphotransferase) domain 1"/>
    <property type="match status" value="1"/>
</dbReference>
<name>A0A9N8K0D2_9PEZI</name>
<feature type="compositionally biased region" description="Acidic residues" evidence="9">
    <location>
        <begin position="368"/>
        <end position="380"/>
    </location>
</feature>
<feature type="region of interest" description="Disordered" evidence="9">
    <location>
        <begin position="493"/>
        <end position="529"/>
    </location>
</feature>
<accession>A0A9N8K0D2</accession>
<reference evidence="11" key="1">
    <citation type="submission" date="2020-06" db="EMBL/GenBank/DDBJ databases">
        <authorList>
            <person name="Onetto C."/>
        </authorList>
    </citation>
    <scope>NUCLEOTIDE SEQUENCE</scope>
</reference>
<dbReference type="SMART" id="SM00220">
    <property type="entry name" value="S_TKc"/>
    <property type="match status" value="1"/>
</dbReference>
<feature type="region of interest" description="Disordered" evidence="9">
    <location>
        <begin position="351"/>
        <end position="420"/>
    </location>
</feature>
<feature type="compositionally biased region" description="Polar residues" evidence="9">
    <location>
        <begin position="499"/>
        <end position="514"/>
    </location>
</feature>
<dbReference type="Proteomes" id="UP000714618">
    <property type="component" value="Unassembled WGS sequence"/>
</dbReference>
<gene>
    <name evidence="11" type="ORF">AWRI4233_LOCUS6993</name>
</gene>
<keyword evidence="12" id="KW-1185">Reference proteome</keyword>
<keyword evidence="3" id="KW-0808">Transferase</keyword>
<dbReference type="InterPro" id="IPR008271">
    <property type="entry name" value="Ser/Thr_kinase_AS"/>
</dbReference>
<dbReference type="InterPro" id="IPR011009">
    <property type="entry name" value="Kinase-like_dom_sf"/>
</dbReference>
<dbReference type="GO" id="GO:0004674">
    <property type="term" value="F:protein serine/threonine kinase activity"/>
    <property type="evidence" value="ECO:0007669"/>
    <property type="project" value="UniProtKB-KW"/>
</dbReference>
<dbReference type="EC" id="2.7.11.1" evidence="1"/>